<dbReference type="InterPro" id="IPR023166">
    <property type="entry name" value="BaiN-like_dom_sf"/>
</dbReference>
<name>A0A831LTP9_9BACT</name>
<evidence type="ECO:0000259" key="5">
    <source>
        <dbReference type="Pfam" id="PF22780"/>
    </source>
</evidence>
<dbReference type="SUPFAM" id="SSF160996">
    <property type="entry name" value="HI0933 insert domain-like"/>
    <property type="match status" value="1"/>
</dbReference>
<evidence type="ECO:0000313" key="6">
    <source>
        <dbReference type="EMBL" id="HDR52772.1"/>
    </source>
</evidence>
<gene>
    <name evidence="6" type="ORF">ENN90_14335</name>
</gene>
<evidence type="ECO:0000259" key="4">
    <source>
        <dbReference type="Pfam" id="PF03486"/>
    </source>
</evidence>
<dbReference type="PRINTS" id="PR00368">
    <property type="entry name" value="FADPNR"/>
</dbReference>
<feature type="domain" description="RsdA/BaiN/AoA(So)-like insert" evidence="5">
    <location>
        <begin position="193"/>
        <end position="355"/>
    </location>
</feature>
<comment type="caution">
    <text evidence="6">The sequence shown here is derived from an EMBL/GenBank/DDBJ whole genome shotgun (WGS) entry which is preliminary data.</text>
</comment>
<dbReference type="Pfam" id="PF03486">
    <property type="entry name" value="HI0933_like"/>
    <property type="match status" value="1"/>
</dbReference>
<dbReference type="InterPro" id="IPR057661">
    <property type="entry name" value="RsdA/BaiN/AoA(So)_Rossmann"/>
</dbReference>
<dbReference type="AlphaFoldDB" id="A0A831LTP9"/>
<dbReference type="InterPro" id="IPR004792">
    <property type="entry name" value="BaiN-like"/>
</dbReference>
<evidence type="ECO:0000256" key="2">
    <source>
        <dbReference type="ARBA" id="ARBA00022630"/>
    </source>
</evidence>
<proteinExistence type="predicted"/>
<reference evidence="6" key="1">
    <citation type="journal article" date="2020" name="mSystems">
        <title>Genome- and Community-Level Interaction Insights into Carbon Utilization and Element Cycling Functions of Hydrothermarchaeota in Hydrothermal Sediment.</title>
        <authorList>
            <person name="Zhou Z."/>
            <person name="Liu Y."/>
            <person name="Xu W."/>
            <person name="Pan J."/>
            <person name="Luo Z.H."/>
            <person name="Li M."/>
        </authorList>
    </citation>
    <scope>NUCLEOTIDE SEQUENCE [LARGE SCALE GENOMIC DNA]</scope>
    <source>
        <strain evidence="6">SpSt-1217</strain>
    </source>
</reference>
<dbReference type="PANTHER" id="PTHR42887">
    <property type="entry name" value="OS12G0638800 PROTEIN"/>
    <property type="match status" value="1"/>
</dbReference>
<dbReference type="PRINTS" id="PR00411">
    <property type="entry name" value="PNDRDTASEI"/>
</dbReference>
<dbReference type="EMBL" id="DSDK01000803">
    <property type="protein sequence ID" value="HDR52772.1"/>
    <property type="molecule type" value="Genomic_DNA"/>
</dbReference>
<dbReference type="Pfam" id="PF22780">
    <property type="entry name" value="HI0933_like_1st"/>
    <property type="match status" value="1"/>
</dbReference>
<keyword evidence="3" id="KW-0274">FAD</keyword>
<keyword evidence="2" id="KW-0285">Flavoprotein</keyword>
<feature type="domain" description="RsdA/BaiN/AoA(So)-like Rossmann fold-like" evidence="4">
    <location>
        <begin position="5"/>
        <end position="408"/>
    </location>
</feature>
<evidence type="ECO:0000256" key="1">
    <source>
        <dbReference type="ARBA" id="ARBA00001974"/>
    </source>
</evidence>
<dbReference type="Gene3D" id="3.50.50.60">
    <property type="entry name" value="FAD/NAD(P)-binding domain"/>
    <property type="match status" value="1"/>
</dbReference>
<comment type="cofactor">
    <cofactor evidence="1">
        <name>FAD</name>
        <dbReference type="ChEBI" id="CHEBI:57692"/>
    </cofactor>
</comment>
<dbReference type="Gene3D" id="2.40.30.10">
    <property type="entry name" value="Translation factors"/>
    <property type="match status" value="1"/>
</dbReference>
<sequence>MNEFDVIVVGAGPAGLLAAGRTAEKGARVLVLEKMRSEGRKLLITGKGRCNITNDASPAEFIKHVFPEGRFLRNSFSQFYSKDIIRLLEKYGVGSTLERGGRYFPASNKSLDVLRALLKWVNELNVEIRCGQRVEKLLTENGIVQGVQSNGTVFNAPKVILATGGKSYPATGSTGDGYELAKSVGHTIEKPIPALVPLETKGNLAQKLQGLNLKNVKAVVWVNGKKAGEAFGEMLFTHFGLSGPIILTLSRIAVAALQNKNKVEITVDLKPALDEQKLNNRLLRDLNEHGKKQLANIFRNWLPASMIPVFIEELKLDPEKECHQVSSAERKQIRYLLKNLRFEVLKHRSFKEAIITAGGIPTKEIVPKTMESRLVKGLYFAGEIIDLDAETGGYNLQIAWSTGWLAGNSACIK</sequence>
<evidence type="ECO:0000256" key="3">
    <source>
        <dbReference type="ARBA" id="ARBA00022827"/>
    </source>
</evidence>
<dbReference type="InterPro" id="IPR036188">
    <property type="entry name" value="FAD/NAD-bd_sf"/>
</dbReference>
<dbReference type="NCBIfam" id="TIGR00275">
    <property type="entry name" value="aminoacetone oxidase family FAD-binding enzyme"/>
    <property type="match status" value="1"/>
</dbReference>
<accession>A0A831LTP9</accession>
<dbReference type="Gene3D" id="1.10.8.260">
    <property type="entry name" value="HI0933 insert domain-like"/>
    <property type="match status" value="1"/>
</dbReference>
<organism evidence="6">
    <name type="scientific">Mariniphaga anaerophila</name>
    <dbReference type="NCBI Taxonomy" id="1484053"/>
    <lineage>
        <taxon>Bacteria</taxon>
        <taxon>Pseudomonadati</taxon>
        <taxon>Bacteroidota</taxon>
        <taxon>Bacteroidia</taxon>
        <taxon>Marinilabiliales</taxon>
        <taxon>Prolixibacteraceae</taxon>
        <taxon>Mariniphaga</taxon>
    </lineage>
</organism>
<dbReference type="PANTHER" id="PTHR42887:SF2">
    <property type="entry name" value="OS12G0638800 PROTEIN"/>
    <property type="match status" value="1"/>
</dbReference>
<protein>
    <submittedName>
        <fullName evidence="6">NAD(P)/FAD-dependent oxidoreductase</fullName>
    </submittedName>
</protein>
<dbReference type="InterPro" id="IPR055178">
    <property type="entry name" value="RsdA/BaiN/AoA(So)-like_dom"/>
</dbReference>
<dbReference type="Proteomes" id="UP000886047">
    <property type="component" value="Unassembled WGS sequence"/>
</dbReference>
<dbReference type="SUPFAM" id="SSF51905">
    <property type="entry name" value="FAD/NAD(P)-binding domain"/>
    <property type="match status" value="1"/>
</dbReference>